<dbReference type="EMBL" id="JAACXV010018777">
    <property type="protein sequence ID" value="KAF7263899.1"/>
    <property type="molecule type" value="Genomic_DNA"/>
</dbReference>
<dbReference type="AlphaFoldDB" id="A0A834HMC8"/>
<organism evidence="1 3">
    <name type="scientific">Rhynchophorus ferrugineus</name>
    <name type="common">Red palm weevil</name>
    <name type="synonym">Curculio ferrugineus</name>
    <dbReference type="NCBI Taxonomy" id="354439"/>
    <lineage>
        <taxon>Eukaryota</taxon>
        <taxon>Metazoa</taxon>
        <taxon>Ecdysozoa</taxon>
        <taxon>Arthropoda</taxon>
        <taxon>Hexapoda</taxon>
        <taxon>Insecta</taxon>
        <taxon>Pterygota</taxon>
        <taxon>Neoptera</taxon>
        <taxon>Endopterygota</taxon>
        <taxon>Coleoptera</taxon>
        <taxon>Polyphaga</taxon>
        <taxon>Cucujiformia</taxon>
        <taxon>Curculionidae</taxon>
        <taxon>Dryophthorinae</taxon>
        <taxon>Rhynchophorus</taxon>
    </lineage>
</organism>
<accession>A0A834HMC8</accession>
<proteinExistence type="predicted"/>
<protein>
    <submittedName>
        <fullName evidence="1">Uncharacterized protein</fullName>
    </submittedName>
</protein>
<keyword evidence="3" id="KW-1185">Reference proteome</keyword>
<dbReference type="Proteomes" id="UP000625711">
    <property type="component" value="Unassembled WGS sequence"/>
</dbReference>
<comment type="caution">
    <text evidence="1">The sequence shown here is derived from an EMBL/GenBank/DDBJ whole genome shotgun (WGS) entry which is preliminary data.</text>
</comment>
<evidence type="ECO:0000313" key="3">
    <source>
        <dbReference type="Proteomes" id="UP000625711"/>
    </source>
</evidence>
<reference evidence="1" key="1">
    <citation type="submission" date="2020-08" db="EMBL/GenBank/DDBJ databases">
        <title>Genome sequencing and assembly of the red palm weevil Rhynchophorus ferrugineus.</title>
        <authorList>
            <person name="Dias G.B."/>
            <person name="Bergman C.M."/>
            <person name="Manee M."/>
        </authorList>
    </citation>
    <scope>NUCLEOTIDE SEQUENCE</scope>
    <source>
        <strain evidence="1">AA-2017</strain>
        <tissue evidence="1">Whole larva</tissue>
    </source>
</reference>
<dbReference type="EMBL" id="JAACXV010018775">
    <property type="protein sequence ID" value="KAF7263900.1"/>
    <property type="molecule type" value="Genomic_DNA"/>
</dbReference>
<evidence type="ECO:0000313" key="2">
    <source>
        <dbReference type="EMBL" id="KAF7263900.1"/>
    </source>
</evidence>
<evidence type="ECO:0000313" key="1">
    <source>
        <dbReference type="EMBL" id="KAF7263899.1"/>
    </source>
</evidence>
<gene>
    <name evidence="2" type="ORF">GWI33_000928</name>
    <name evidence="1" type="ORF">GWI33_000929</name>
</gene>
<sequence>MFSKNDHLHTKGGVPARHNETIKLYKASLLRFPCSNMRENYAEALLEGAEPGGGRRREGGTNFVSRIPRALLCQIMDSRRGLGYLVLKPFSSV</sequence>
<name>A0A834HMC8_RHYFE</name>